<dbReference type="RefSeq" id="WP_185298351.1">
    <property type="nucleotide sequence ID" value="NZ_CP045702.1"/>
</dbReference>
<accession>A0A7G7BHJ5</accession>
<keyword evidence="2" id="KW-1185">Reference proteome</keyword>
<evidence type="ECO:0000313" key="1">
    <source>
        <dbReference type="EMBL" id="QNE74810.1"/>
    </source>
</evidence>
<gene>
    <name evidence="1" type="ORF">F0344_09465</name>
</gene>
<dbReference type="EMBL" id="CP045702">
    <property type="protein sequence ID" value="QNE74810.1"/>
    <property type="molecule type" value="Genomic_DNA"/>
</dbReference>
<evidence type="ECO:0000313" key="2">
    <source>
        <dbReference type="Proteomes" id="UP000515307"/>
    </source>
</evidence>
<dbReference type="AlphaFoldDB" id="A0A7G7BHJ5"/>
<proteinExistence type="predicted"/>
<reference evidence="2" key="1">
    <citation type="submission" date="2019-10" db="EMBL/GenBank/DDBJ databases">
        <title>Antimicrobial potential of Antarctic Bacteria.</title>
        <authorList>
            <person name="Benaud N."/>
            <person name="Edwards R.J."/>
            <person name="Ferrari B.C."/>
        </authorList>
    </citation>
    <scope>NUCLEOTIDE SEQUENCE [LARGE SCALE GENOMIC DNA]</scope>
    <source>
        <strain evidence="2">NBSH44</strain>
    </source>
</reference>
<name>A0A7G7BHJ5_9ACTN</name>
<protein>
    <submittedName>
        <fullName evidence="1">Uncharacterized protein</fullName>
    </submittedName>
</protein>
<sequence length="114" mass="12362">MDSHRGFGVVRLGSPKEEVRELLGGGMESEPEFGPVSQDHFLSVGAAVGYDSEDRVTRVVMARPAQVVYRGMELIGHPYAEVMAAARRQGVTVVAREAELGFPEGGFSVWTALR</sequence>
<dbReference type="KEGG" id="sfiy:F0344_09465"/>
<organism evidence="1 2">
    <name type="scientific">Streptomyces finlayi</name>
    <dbReference type="NCBI Taxonomy" id="67296"/>
    <lineage>
        <taxon>Bacteria</taxon>
        <taxon>Bacillati</taxon>
        <taxon>Actinomycetota</taxon>
        <taxon>Actinomycetes</taxon>
        <taxon>Kitasatosporales</taxon>
        <taxon>Streptomycetaceae</taxon>
        <taxon>Streptomyces</taxon>
    </lineage>
</organism>
<dbReference type="Proteomes" id="UP000515307">
    <property type="component" value="Chromosome"/>
</dbReference>